<comment type="caution">
    <text evidence="5">The sequence shown here is derived from an EMBL/GenBank/DDBJ whole genome shotgun (WGS) entry which is preliminary data.</text>
</comment>
<dbReference type="InterPro" id="IPR002104">
    <property type="entry name" value="Integrase_catalytic"/>
</dbReference>
<evidence type="ECO:0000256" key="1">
    <source>
        <dbReference type="ARBA" id="ARBA00022829"/>
    </source>
</evidence>
<dbReference type="Gene3D" id="1.10.443.10">
    <property type="entry name" value="Intergrase catalytic core"/>
    <property type="match status" value="1"/>
</dbReference>
<dbReference type="PANTHER" id="PTHR30349">
    <property type="entry name" value="PHAGE INTEGRASE-RELATED"/>
    <property type="match status" value="1"/>
</dbReference>
<keyword evidence="1" id="KW-0159">Chromosome partition</keyword>
<evidence type="ECO:0000256" key="3">
    <source>
        <dbReference type="ARBA" id="ARBA00023172"/>
    </source>
</evidence>
<feature type="domain" description="Tyr recombinase" evidence="4">
    <location>
        <begin position="62"/>
        <end position="253"/>
    </location>
</feature>
<evidence type="ECO:0000313" key="6">
    <source>
        <dbReference type="Proteomes" id="UP000185657"/>
    </source>
</evidence>
<evidence type="ECO:0000259" key="4">
    <source>
        <dbReference type="PROSITE" id="PS51898"/>
    </source>
</evidence>
<evidence type="ECO:0000313" key="5">
    <source>
        <dbReference type="EMBL" id="OAD41640.1"/>
    </source>
</evidence>
<dbReference type="InterPro" id="IPR011010">
    <property type="entry name" value="DNA_brk_join_enz"/>
</dbReference>
<name>A0ABX2U618_9BURK</name>
<dbReference type="SUPFAM" id="SSF56349">
    <property type="entry name" value="DNA breaking-rejoining enzymes"/>
    <property type="match status" value="1"/>
</dbReference>
<protein>
    <recommendedName>
        <fullName evidence="4">Tyr recombinase domain-containing protein</fullName>
    </recommendedName>
</protein>
<dbReference type="InterPro" id="IPR013762">
    <property type="entry name" value="Integrase-like_cat_sf"/>
</dbReference>
<gene>
    <name evidence="5" type="ORF">LPB72_09950</name>
</gene>
<dbReference type="PANTHER" id="PTHR30349:SF81">
    <property type="entry name" value="TYROSINE RECOMBINASE XERC"/>
    <property type="match status" value="1"/>
</dbReference>
<keyword evidence="2" id="KW-0229">DNA integration</keyword>
<accession>A0ABX2U618</accession>
<sequence>MQATPQDLQGFLQSRSHLSDQTTGVAAWHLRGLYSWLQREGHALANLALSMETQSRSPRSTRVRYIPTPHEIHTLLQLPDQTSVRGIQDRLMLEMLYATGVRAMELLSMETRGVWPRERRASVQGKGGKERLVVMNDNAAKWLQLYLRSVHPMLIRRRRFERLPAKGDKYLFPSIKTEGAMTYSVLRRRVKKYAIEAGIPLLTAHGLRHAFATHLYQGGADLRSIQLLLGHEHLSTTTIYTHTLTQHLKDLVERHHPRGSKYRQTSA</sequence>
<organism evidence="5 6">
    <name type="scientific">Hydrogenophaga crassostreae</name>
    <dbReference type="NCBI Taxonomy" id="1763535"/>
    <lineage>
        <taxon>Bacteria</taxon>
        <taxon>Pseudomonadati</taxon>
        <taxon>Pseudomonadota</taxon>
        <taxon>Betaproteobacteria</taxon>
        <taxon>Burkholderiales</taxon>
        <taxon>Comamonadaceae</taxon>
        <taxon>Hydrogenophaga</taxon>
    </lineage>
</organism>
<dbReference type="Proteomes" id="UP000185657">
    <property type="component" value="Unassembled WGS sequence"/>
</dbReference>
<evidence type="ECO:0000256" key="2">
    <source>
        <dbReference type="ARBA" id="ARBA00022908"/>
    </source>
</evidence>
<reference evidence="5 6" key="1">
    <citation type="submission" date="2016-02" db="EMBL/GenBank/DDBJ databases">
        <title>Draft genome sequence of Hydrogenophaga sp. LPB0072.</title>
        <authorList>
            <person name="Shin S.-K."/>
            <person name="Yi H."/>
        </authorList>
    </citation>
    <scope>NUCLEOTIDE SEQUENCE [LARGE SCALE GENOMIC DNA]</scope>
    <source>
        <strain evidence="5 6">LPB0072</strain>
    </source>
</reference>
<keyword evidence="6" id="KW-1185">Reference proteome</keyword>
<dbReference type="Pfam" id="PF00589">
    <property type="entry name" value="Phage_integrase"/>
    <property type="match status" value="1"/>
</dbReference>
<dbReference type="EMBL" id="LVWD01000013">
    <property type="protein sequence ID" value="OAD41640.1"/>
    <property type="molecule type" value="Genomic_DNA"/>
</dbReference>
<proteinExistence type="predicted"/>
<dbReference type="InterPro" id="IPR050090">
    <property type="entry name" value="Tyrosine_recombinase_XerCD"/>
</dbReference>
<dbReference type="PROSITE" id="PS51898">
    <property type="entry name" value="TYR_RECOMBINASE"/>
    <property type="match status" value="1"/>
</dbReference>
<keyword evidence="3" id="KW-0233">DNA recombination</keyword>